<proteinExistence type="predicted"/>
<sequence length="146" mass="16124">MSLVTSSVQKKGKKYAPPRSTSHVPRSQPIPIPKVPGRPFYNRRSPQSSLEEEEWTYYYWLDTGAIGGKGQNAGQRENLVEVDERLGEQEAELSLNFRAQLVLNGAQGGEAEGAGVMEKRSVKVSNGEDAVVWQNGEEKPGKSNHK</sequence>
<dbReference type="EMBL" id="LNIX01000011">
    <property type="protein sequence ID" value="OXA48492.1"/>
    <property type="molecule type" value="Genomic_DNA"/>
</dbReference>
<dbReference type="AlphaFoldDB" id="A0A226DSN3"/>
<accession>A0A226DSN3</accession>
<evidence type="ECO:0000256" key="1">
    <source>
        <dbReference type="SAM" id="MobiDB-lite"/>
    </source>
</evidence>
<keyword evidence="3" id="KW-1185">Reference proteome</keyword>
<name>A0A226DSN3_FOLCA</name>
<comment type="caution">
    <text evidence="2">The sequence shown here is derived from an EMBL/GenBank/DDBJ whole genome shotgun (WGS) entry which is preliminary data.</text>
</comment>
<evidence type="ECO:0000313" key="3">
    <source>
        <dbReference type="Proteomes" id="UP000198287"/>
    </source>
</evidence>
<dbReference type="Proteomes" id="UP000198287">
    <property type="component" value="Unassembled WGS sequence"/>
</dbReference>
<reference evidence="2 3" key="1">
    <citation type="submission" date="2015-12" db="EMBL/GenBank/DDBJ databases">
        <title>The genome of Folsomia candida.</title>
        <authorList>
            <person name="Faddeeva A."/>
            <person name="Derks M.F."/>
            <person name="Anvar Y."/>
            <person name="Smit S."/>
            <person name="Van Straalen N."/>
            <person name="Roelofs D."/>
        </authorList>
    </citation>
    <scope>NUCLEOTIDE SEQUENCE [LARGE SCALE GENOMIC DNA]</scope>
    <source>
        <strain evidence="2 3">VU population</strain>
        <tissue evidence="2">Whole body</tissue>
    </source>
</reference>
<feature type="region of interest" description="Disordered" evidence="1">
    <location>
        <begin position="1"/>
        <end position="51"/>
    </location>
</feature>
<feature type="region of interest" description="Disordered" evidence="1">
    <location>
        <begin position="127"/>
        <end position="146"/>
    </location>
</feature>
<gene>
    <name evidence="2" type="ORF">Fcan01_16732</name>
</gene>
<feature type="compositionally biased region" description="Basic and acidic residues" evidence="1">
    <location>
        <begin position="136"/>
        <end position="146"/>
    </location>
</feature>
<organism evidence="2 3">
    <name type="scientific">Folsomia candida</name>
    <name type="common">Springtail</name>
    <dbReference type="NCBI Taxonomy" id="158441"/>
    <lineage>
        <taxon>Eukaryota</taxon>
        <taxon>Metazoa</taxon>
        <taxon>Ecdysozoa</taxon>
        <taxon>Arthropoda</taxon>
        <taxon>Hexapoda</taxon>
        <taxon>Collembola</taxon>
        <taxon>Entomobryomorpha</taxon>
        <taxon>Isotomoidea</taxon>
        <taxon>Isotomidae</taxon>
        <taxon>Proisotominae</taxon>
        <taxon>Folsomia</taxon>
    </lineage>
</organism>
<evidence type="ECO:0000313" key="2">
    <source>
        <dbReference type="EMBL" id="OXA48492.1"/>
    </source>
</evidence>
<protein>
    <submittedName>
        <fullName evidence="2">Uncharacterized protein</fullName>
    </submittedName>
</protein>